<feature type="compositionally biased region" description="Polar residues" evidence="9">
    <location>
        <begin position="231"/>
        <end position="249"/>
    </location>
</feature>
<gene>
    <name evidence="10" type="ORF">PENVUL_c031G05819</name>
</gene>
<keyword evidence="3" id="KW-0479">Metal-binding</keyword>
<proteinExistence type="predicted"/>
<keyword evidence="11" id="KW-1185">Reference proteome</keyword>
<accession>A0A1V6RSA0</accession>
<feature type="region of interest" description="Disordered" evidence="9">
    <location>
        <begin position="189"/>
        <end position="210"/>
    </location>
</feature>
<evidence type="ECO:0000256" key="5">
    <source>
        <dbReference type="ARBA" id="ARBA00022833"/>
    </source>
</evidence>
<dbReference type="GO" id="GO:0003677">
    <property type="term" value="F:DNA binding"/>
    <property type="evidence" value="ECO:0007669"/>
    <property type="project" value="UniProtKB-KW"/>
</dbReference>
<evidence type="ECO:0000256" key="1">
    <source>
        <dbReference type="ARBA" id="ARBA00004123"/>
    </source>
</evidence>
<feature type="compositionally biased region" description="Low complexity" evidence="9">
    <location>
        <begin position="272"/>
        <end position="298"/>
    </location>
</feature>
<dbReference type="InterPro" id="IPR000684">
    <property type="entry name" value="RNA_pol_II_repeat_euk"/>
</dbReference>
<dbReference type="GO" id="GO:0046872">
    <property type="term" value="F:metal ion binding"/>
    <property type="evidence" value="ECO:0007669"/>
    <property type="project" value="UniProtKB-KW"/>
</dbReference>
<evidence type="ECO:0000313" key="10">
    <source>
        <dbReference type="EMBL" id="OQE04645.1"/>
    </source>
</evidence>
<sequence>MSKEFSPQTTKKRRSQHLMSTSIEALAVKLRKWVLVTTDGLNFRLVDISDIPTVATLRAVICQNLGISDCGSAEISLAEPGQLKHGEPMSDINLAYCCRIKSDPGAPLKLFVRGVISSLPLFDSPELPVAEMPCISPTEAPKSSWLSGNEPEILQIKRKQKAQYLSKKENHVVSGYKCTEVIENKTGPLKESPTFAEATSPGQSPVHSDYSRVQITVQTSGLGTELASREQVNTNIGTPSPDPVTSSTGGEDAPLELDQPTALCSPTSPAYSPVSPSFSPTSPAYSPTSPSYSPASLSNREAGGSLLHYSPQSPVFYSPVQSRGKPDEEFDDEAKGNTHSDSPSATNTVITLPARFEDLLLRWTKLGLNEVEAL</sequence>
<evidence type="ECO:0000256" key="3">
    <source>
        <dbReference type="ARBA" id="ARBA00022723"/>
    </source>
</evidence>
<comment type="caution">
    <text evidence="10">The sequence shown here is derived from an EMBL/GenBank/DDBJ whole genome shotgun (WGS) entry which is preliminary data.</text>
</comment>
<reference evidence="11" key="1">
    <citation type="journal article" date="2017" name="Nat. Microbiol.">
        <title>Global analysis of biosynthetic gene clusters reveals vast potential of secondary metabolite production in Penicillium species.</title>
        <authorList>
            <person name="Nielsen J.C."/>
            <person name="Grijseels S."/>
            <person name="Prigent S."/>
            <person name="Ji B."/>
            <person name="Dainat J."/>
            <person name="Nielsen K.F."/>
            <person name="Frisvad J.C."/>
            <person name="Workman M."/>
            <person name="Nielsen J."/>
        </authorList>
    </citation>
    <scope>NUCLEOTIDE SEQUENCE [LARGE SCALE GENOMIC DNA]</scope>
    <source>
        <strain evidence="11">IBT 29486</strain>
    </source>
</reference>
<keyword evidence="6" id="KW-0238">DNA-binding</keyword>
<dbReference type="AlphaFoldDB" id="A0A1V6RSA0"/>
<evidence type="ECO:0000256" key="4">
    <source>
        <dbReference type="ARBA" id="ARBA00022737"/>
    </source>
</evidence>
<feature type="region of interest" description="Disordered" evidence="9">
    <location>
        <begin position="231"/>
        <end position="347"/>
    </location>
</feature>
<keyword evidence="8" id="KW-0539">Nucleus</keyword>
<name>A0A1V6RSA0_9EURO</name>
<dbReference type="OrthoDB" id="3926962at2759"/>
<evidence type="ECO:0000256" key="6">
    <source>
        <dbReference type="ARBA" id="ARBA00023125"/>
    </source>
</evidence>
<evidence type="ECO:0000256" key="8">
    <source>
        <dbReference type="ARBA" id="ARBA00023242"/>
    </source>
</evidence>
<evidence type="ECO:0000256" key="2">
    <source>
        <dbReference type="ARBA" id="ARBA00022553"/>
    </source>
</evidence>
<comment type="subcellular location">
    <subcellularLocation>
        <location evidence="1">Nucleus</location>
    </subcellularLocation>
</comment>
<feature type="compositionally biased region" description="Polar residues" evidence="9">
    <location>
        <begin position="200"/>
        <end position="210"/>
    </location>
</feature>
<dbReference type="GO" id="GO:0006366">
    <property type="term" value="P:transcription by RNA polymerase II"/>
    <property type="evidence" value="ECO:0007669"/>
    <property type="project" value="InterPro"/>
</dbReference>
<dbReference type="GO" id="GO:0005634">
    <property type="term" value="C:nucleus"/>
    <property type="evidence" value="ECO:0007669"/>
    <property type="project" value="UniProtKB-SubCell"/>
</dbReference>
<keyword evidence="2" id="KW-0597">Phosphoprotein</keyword>
<protein>
    <submittedName>
        <fullName evidence="10">Uncharacterized protein</fullName>
    </submittedName>
</protein>
<dbReference type="STRING" id="29845.A0A1V6RSA0"/>
<keyword evidence="7" id="KW-0804">Transcription</keyword>
<feature type="compositionally biased region" description="Polar residues" evidence="9">
    <location>
        <begin position="310"/>
        <end position="321"/>
    </location>
</feature>
<dbReference type="EMBL" id="MDYP01000031">
    <property type="protein sequence ID" value="OQE04645.1"/>
    <property type="molecule type" value="Genomic_DNA"/>
</dbReference>
<evidence type="ECO:0000256" key="7">
    <source>
        <dbReference type="ARBA" id="ARBA00023163"/>
    </source>
</evidence>
<dbReference type="PROSITE" id="PS00115">
    <property type="entry name" value="RNA_POL_II_REPEAT"/>
    <property type="match status" value="1"/>
</dbReference>
<keyword evidence="4" id="KW-0677">Repeat</keyword>
<dbReference type="Proteomes" id="UP000191518">
    <property type="component" value="Unassembled WGS sequence"/>
</dbReference>
<keyword evidence="5" id="KW-0862">Zinc</keyword>
<evidence type="ECO:0000313" key="11">
    <source>
        <dbReference type="Proteomes" id="UP000191518"/>
    </source>
</evidence>
<evidence type="ECO:0000256" key="9">
    <source>
        <dbReference type="SAM" id="MobiDB-lite"/>
    </source>
</evidence>
<organism evidence="10 11">
    <name type="scientific">Penicillium vulpinum</name>
    <dbReference type="NCBI Taxonomy" id="29845"/>
    <lineage>
        <taxon>Eukaryota</taxon>
        <taxon>Fungi</taxon>
        <taxon>Dikarya</taxon>
        <taxon>Ascomycota</taxon>
        <taxon>Pezizomycotina</taxon>
        <taxon>Eurotiomycetes</taxon>
        <taxon>Eurotiomycetidae</taxon>
        <taxon>Eurotiales</taxon>
        <taxon>Aspergillaceae</taxon>
        <taxon>Penicillium</taxon>
    </lineage>
</organism>